<accession>A0AB73IKN2</accession>
<sequence length="275" mass="29948">MKQAIDSTPDHGLRCQPMNVVFTNGELNLVQGFRLVIPTGNTVVQAVGSDDLGTSHSILISAPFVAVITGAAQLATNADNDPSGWLIELRPSVMGQVSQEAFDALPKWSESWDPFLREAADTLNALANADLFDAACADAFADVFSVHIAVRYGHCAGAIEPDMPITRQMLARIQAFVHENIAETILVEQLAVLVNMSVSKFARVFKTATGSPPHLYVTLERVKFARAMLCEQTIPLVDVGARAGFQTQQHFTDVFHRYTGVTPRAFRLSHRNSGN</sequence>
<evidence type="ECO:0000256" key="3">
    <source>
        <dbReference type="ARBA" id="ARBA00023163"/>
    </source>
</evidence>
<evidence type="ECO:0000259" key="4">
    <source>
        <dbReference type="PROSITE" id="PS01124"/>
    </source>
</evidence>
<reference evidence="5" key="1">
    <citation type="submission" date="2023-07" db="EMBL/GenBank/DDBJ databases">
        <title>Sorghum-associated microbial communities from plants grown in Nebraska, USA.</title>
        <authorList>
            <person name="Schachtman D."/>
        </authorList>
    </citation>
    <scope>NUCLEOTIDE SEQUENCE</scope>
    <source>
        <strain evidence="5">DS1061</strain>
    </source>
</reference>
<dbReference type="PANTHER" id="PTHR46796">
    <property type="entry name" value="HTH-TYPE TRANSCRIPTIONAL ACTIVATOR RHAS-RELATED"/>
    <property type="match status" value="1"/>
</dbReference>
<dbReference type="InterPro" id="IPR018060">
    <property type="entry name" value="HTH_AraC"/>
</dbReference>
<keyword evidence="2" id="KW-0238">DNA-binding</keyword>
<evidence type="ECO:0000256" key="2">
    <source>
        <dbReference type="ARBA" id="ARBA00023125"/>
    </source>
</evidence>
<dbReference type="Pfam" id="PF12833">
    <property type="entry name" value="HTH_18"/>
    <property type="match status" value="1"/>
</dbReference>
<gene>
    <name evidence="5" type="ORF">J2793_006049</name>
</gene>
<keyword evidence="3" id="KW-0804">Transcription</keyword>
<dbReference type="GO" id="GO:0003700">
    <property type="term" value="F:DNA-binding transcription factor activity"/>
    <property type="evidence" value="ECO:0007669"/>
    <property type="project" value="InterPro"/>
</dbReference>
<dbReference type="InterPro" id="IPR009057">
    <property type="entry name" value="Homeodomain-like_sf"/>
</dbReference>
<proteinExistence type="predicted"/>
<dbReference type="SMART" id="SM00342">
    <property type="entry name" value="HTH_ARAC"/>
    <property type="match status" value="1"/>
</dbReference>
<dbReference type="AlphaFoldDB" id="A0AB73IKN2"/>
<dbReference type="SUPFAM" id="SSF46689">
    <property type="entry name" value="Homeodomain-like"/>
    <property type="match status" value="2"/>
</dbReference>
<protein>
    <submittedName>
        <fullName evidence="5">AraC-like DNA-binding protein</fullName>
    </submittedName>
</protein>
<dbReference type="PROSITE" id="PS01124">
    <property type="entry name" value="HTH_ARAC_FAMILY_2"/>
    <property type="match status" value="1"/>
</dbReference>
<keyword evidence="1" id="KW-0805">Transcription regulation</keyword>
<feature type="domain" description="HTH araC/xylS-type" evidence="4">
    <location>
        <begin position="171"/>
        <end position="269"/>
    </location>
</feature>
<dbReference type="Gene3D" id="1.10.10.60">
    <property type="entry name" value="Homeodomain-like"/>
    <property type="match status" value="1"/>
</dbReference>
<evidence type="ECO:0000313" key="5">
    <source>
        <dbReference type="EMBL" id="MDP9650575.1"/>
    </source>
</evidence>
<evidence type="ECO:0000256" key="1">
    <source>
        <dbReference type="ARBA" id="ARBA00023015"/>
    </source>
</evidence>
<comment type="caution">
    <text evidence="5">The sequence shown here is derived from an EMBL/GenBank/DDBJ whole genome shotgun (WGS) entry which is preliminary data.</text>
</comment>
<evidence type="ECO:0000313" key="6">
    <source>
        <dbReference type="Proteomes" id="UP001229486"/>
    </source>
</evidence>
<organism evidence="5 6">
    <name type="scientific">Paraburkholderia caledonica</name>
    <dbReference type="NCBI Taxonomy" id="134536"/>
    <lineage>
        <taxon>Bacteria</taxon>
        <taxon>Pseudomonadati</taxon>
        <taxon>Pseudomonadota</taxon>
        <taxon>Betaproteobacteria</taxon>
        <taxon>Burkholderiales</taxon>
        <taxon>Burkholderiaceae</taxon>
        <taxon>Paraburkholderia</taxon>
    </lineage>
</organism>
<dbReference type="GO" id="GO:0043565">
    <property type="term" value="F:sequence-specific DNA binding"/>
    <property type="evidence" value="ECO:0007669"/>
    <property type="project" value="InterPro"/>
</dbReference>
<dbReference type="RefSeq" id="WP_392395439.1">
    <property type="nucleotide sequence ID" value="NZ_JAURTK010000011.1"/>
</dbReference>
<dbReference type="Proteomes" id="UP001229486">
    <property type="component" value="Unassembled WGS sequence"/>
</dbReference>
<name>A0AB73IKN2_9BURK</name>
<dbReference type="EMBL" id="JAURTK010000011">
    <property type="protein sequence ID" value="MDP9650575.1"/>
    <property type="molecule type" value="Genomic_DNA"/>
</dbReference>
<dbReference type="InterPro" id="IPR050204">
    <property type="entry name" value="AraC_XylS_family_regulators"/>
</dbReference>